<feature type="signal peptide" evidence="3">
    <location>
        <begin position="1"/>
        <end position="28"/>
    </location>
</feature>
<protein>
    <submittedName>
        <fullName evidence="5">Beta-barrel assembly machine subunit BamE</fullName>
    </submittedName>
</protein>
<dbReference type="Proteomes" id="UP000199283">
    <property type="component" value="Unassembled WGS sequence"/>
</dbReference>
<dbReference type="Pfam" id="PF04355">
    <property type="entry name" value="BamE"/>
    <property type="match status" value="1"/>
</dbReference>
<accession>A0A1H7N601</accession>
<evidence type="ECO:0000256" key="1">
    <source>
        <dbReference type="ARBA" id="ARBA00022729"/>
    </source>
</evidence>
<sequence length="158" mass="17479">MGDKGLAMGKIVKALCAALLMVGLSACAATYRNHGYVPTEVDLQSLVVGRDTRATVEQTIGRPSTNGVERDDSWYYIQSRVKNFAYRAPKVESRELVAISFSENGTLANIERFGLERGRVVPLSRRVTETSIRDFGLIQQIIRNFGRINVGQTLDDSP</sequence>
<name>A0A1H7N601_9RHOB</name>
<dbReference type="InterPro" id="IPR007450">
    <property type="entry name" value="BamE_dom"/>
</dbReference>
<proteinExistence type="predicted"/>
<keyword evidence="1 3" id="KW-0732">Signal</keyword>
<dbReference type="InterPro" id="IPR037873">
    <property type="entry name" value="BamE-like"/>
</dbReference>
<dbReference type="GO" id="GO:0019867">
    <property type="term" value="C:outer membrane"/>
    <property type="evidence" value="ECO:0007669"/>
    <property type="project" value="InterPro"/>
</dbReference>
<keyword evidence="2" id="KW-0472">Membrane</keyword>
<evidence type="ECO:0000313" key="5">
    <source>
        <dbReference type="EMBL" id="SEL18307.1"/>
    </source>
</evidence>
<gene>
    <name evidence="5" type="ORF">SAMN04488526_2163</name>
</gene>
<dbReference type="EMBL" id="FNZQ01000003">
    <property type="protein sequence ID" value="SEL18307.1"/>
    <property type="molecule type" value="Genomic_DNA"/>
</dbReference>
<reference evidence="5 6" key="1">
    <citation type="submission" date="2016-10" db="EMBL/GenBank/DDBJ databases">
        <authorList>
            <person name="de Groot N.N."/>
        </authorList>
    </citation>
    <scope>NUCLEOTIDE SEQUENCE [LARGE SCALE GENOMIC DNA]</scope>
    <source>
        <strain evidence="5 6">DSM 14858</strain>
    </source>
</reference>
<dbReference type="Gene3D" id="3.30.1450.10">
    <property type="match status" value="1"/>
</dbReference>
<evidence type="ECO:0000256" key="2">
    <source>
        <dbReference type="ARBA" id="ARBA00023136"/>
    </source>
</evidence>
<evidence type="ECO:0000259" key="4">
    <source>
        <dbReference type="Pfam" id="PF04355"/>
    </source>
</evidence>
<organism evidence="5 6">
    <name type="scientific">Jannaschia helgolandensis</name>
    <dbReference type="NCBI Taxonomy" id="188906"/>
    <lineage>
        <taxon>Bacteria</taxon>
        <taxon>Pseudomonadati</taxon>
        <taxon>Pseudomonadota</taxon>
        <taxon>Alphaproteobacteria</taxon>
        <taxon>Rhodobacterales</taxon>
        <taxon>Roseobacteraceae</taxon>
        <taxon>Jannaschia</taxon>
    </lineage>
</organism>
<dbReference type="PROSITE" id="PS51257">
    <property type="entry name" value="PROKAR_LIPOPROTEIN"/>
    <property type="match status" value="1"/>
</dbReference>
<evidence type="ECO:0000256" key="3">
    <source>
        <dbReference type="SAM" id="SignalP"/>
    </source>
</evidence>
<feature type="domain" description="Outer membrane protein assembly factor BamE" evidence="4">
    <location>
        <begin position="35"/>
        <end position="110"/>
    </location>
</feature>
<dbReference type="AlphaFoldDB" id="A0A1H7N601"/>
<feature type="chain" id="PRO_5011474192" evidence="3">
    <location>
        <begin position="29"/>
        <end position="158"/>
    </location>
</feature>
<keyword evidence="6" id="KW-1185">Reference proteome</keyword>
<evidence type="ECO:0000313" key="6">
    <source>
        <dbReference type="Proteomes" id="UP000199283"/>
    </source>
</evidence>
<dbReference type="STRING" id="188906.SAMN04488526_2163"/>